<sequence>MAEDKALGPLKAGLREVRAMVLCSQSAFFKSAVDPRNNFSDPYCDRIRLDEEEPAAVRALLEYLYRFEYDVPRDNDKGALFLFHIKVCAIGEVYGVKGLRDQAIDRAKIVFENAPTLKELRMDLAIKAIYDMDVATDSGLRHLIVELCKVKIHELLEMGEFSEAMDSVGCFGNDLVRALVSTLPPSTALSTPKTAASTSDVSLPLIIKGPSHGVVDQSNTRTSAVDPPGLFIAQENAHDGIGKGKVSEGTTASGNQETSKAQLPARDIVNSHGASASNSTLLTPLPTQPITHANTRETSASNLGAPGSSNSPATSLATFAKTNLSSCAVLQPSTARKSMSVIGLVHVPGLPYIQRSIVNNSDHAFKPHVDKNISTSCNDTFQSIESQLLYQRLSREEGEFLPTQVRGPGIGKEMADLEAQFNSKSPLGAGFGSARQFIGEIPAGKGKRSNSVSSTQSQKEAHELLFGTSSQDDPTPSDNQKRKSKKKGKVKAANITTKVPC</sequence>
<dbReference type="EMBL" id="JBBWUH010000001">
    <property type="protein sequence ID" value="KAK8176890.1"/>
    <property type="molecule type" value="Genomic_DNA"/>
</dbReference>
<feature type="region of interest" description="Disordered" evidence="1">
    <location>
        <begin position="240"/>
        <end position="292"/>
    </location>
</feature>
<evidence type="ECO:0000313" key="3">
    <source>
        <dbReference type="EMBL" id="KAK8176890.1"/>
    </source>
</evidence>
<dbReference type="SUPFAM" id="SSF54695">
    <property type="entry name" value="POZ domain"/>
    <property type="match status" value="1"/>
</dbReference>
<dbReference type="Proteomes" id="UP001456524">
    <property type="component" value="Unassembled WGS sequence"/>
</dbReference>
<dbReference type="CDD" id="cd18186">
    <property type="entry name" value="BTB_POZ_ZBTB_KLHL-like"/>
    <property type="match status" value="1"/>
</dbReference>
<evidence type="ECO:0000256" key="1">
    <source>
        <dbReference type="SAM" id="MobiDB-lite"/>
    </source>
</evidence>
<dbReference type="Pfam" id="PF00651">
    <property type="entry name" value="BTB"/>
    <property type="match status" value="1"/>
</dbReference>
<feature type="compositionally biased region" description="Polar residues" evidence="1">
    <location>
        <begin position="449"/>
        <end position="458"/>
    </location>
</feature>
<gene>
    <name evidence="3" type="ORF">IWX90DRAFT_491122</name>
</gene>
<organism evidence="3 4">
    <name type="scientific">Phyllosticta citrichinensis</name>
    <dbReference type="NCBI Taxonomy" id="1130410"/>
    <lineage>
        <taxon>Eukaryota</taxon>
        <taxon>Fungi</taxon>
        <taxon>Dikarya</taxon>
        <taxon>Ascomycota</taxon>
        <taxon>Pezizomycotina</taxon>
        <taxon>Dothideomycetes</taxon>
        <taxon>Dothideomycetes incertae sedis</taxon>
        <taxon>Botryosphaeriales</taxon>
        <taxon>Phyllostictaceae</taxon>
        <taxon>Phyllosticta</taxon>
    </lineage>
</organism>
<feature type="compositionally biased region" description="Low complexity" evidence="1">
    <location>
        <begin position="280"/>
        <end position="289"/>
    </location>
</feature>
<dbReference type="PANTHER" id="PTHR47843:SF5">
    <property type="entry name" value="BTB_POZ DOMAIN PROTEIN"/>
    <property type="match status" value="1"/>
</dbReference>
<evidence type="ECO:0000313" key="4">
    <source>
        <dbReference type="Proteomes" id="UP001456524"/>
    </source>
</evidence>
<feature type="compositionally biased region" description="Polar residues" evidence="1">
    <location>
        <begin position="248"/>
        <end position="261"/>
    </location>
</feature>
<feature type="compositionally biased region" description="Polar residues" evidence="1">
    <location>
        <begin position="467"/>
        <end position="478"/>
    </location>
</feature>
<evidence type="ECO:0000259" key="2">
    <source>
        <dbReference type="Pfam" id="PF00651"/>
    </source>
</evidence>
<dbReference type="InterPro" id="IPR011333">
    <property type="entry name" value="SKP1/BTB/POZ_sf"/>
</dbReference>
<keyword evidence="4" id="KW-1185">Reference proteome</keyword>
<accession>A0ABR1Y591</accession>
<feature type="domain" description="BTB" evidence="2">
    <location>
        <begin position="20"/>
        <end position="80"/>
    </location>
</feature>
<proteinExistence type="predicted"/>
<reference evidence="3 4" key="1">
    <citation type="journal article" date="2022" name="G3 (Bethesda)">
        <title>Enemy or ally: a genomic approach to elucidate the lifestyle of Phyllosticta citrichinaensis.</title>
        <authorList>
            <person name="Buijs V.A."/>
            <person name="Groenewald J.Z."/>
            <person name="Haridas S."/>
            <person name="LaButti K.M."/>
            <person name="Lipzen A."/>
            <person name="Martin F.M."/>
            <person name="Barry K."/>
            <person name="Grigoriev I.V."/>
            <person name="Crous P.W."/>
            <person name="Seidl M.F."/>
        </authorList>
    </citation>
    <scope>NUCLEOTIDE SEQUENCE [LARGE SCALE GENOMIC DNA]</scope>
    <source>
        <strain evidence="3 4">CBS 129764</strain>
    </source>
</reference>
<comment type="caution">
    <text evidence="3">The sequence shown here is derived from an EMBL/GenBank/DDBJ whole genome shotgun (WGS) entry which is preliminary data.</text>
</comment>
<feature type="region of interest" description="Disordered" evidence="1">
    <location>
        <begin position="442"/>
        <end position="501"/>
    </location>
</feature>
<dbReference type="Gene3D" id="3.30.710.10">
    <property type="entry name" value="Potassium Channel Kv1.1, Chain A"/>
    <property type="match status" value="1"/>
</dbReference>
<name>A0ABR1Y591_9PEZI</name>
<protein>
    <recommendedName>
        <fullName evidence="2">BTB domain-containing protein</fullName>
    </recommendedName>
</protein>
<dbReference type="InterPro" id="IPR000210">
    <property type="entry name" value="BTB/POZ_dom"/>
</dbReference>
<dbReference type="PANTHER" id="PTHR47843">
    <property type="entry name" value="BTB DOMAIN-CONTAINING PROTEIN-RELATED"/>
    <property type="match status" value="1"/>
</dbReference>